<comment type="caution">
    <text evidence="3">The sequence shown here is derived from an EMBL/GenBank/DDBJ whole genome shotgun (WGS) entry which is preliminary data.</text>
</comment>
<feature type="region of interest" description="Disordered" evidence="1">
    <location>
        <begin position="16"/>
        <end position="43"/>
    </location>
</feature>
<feature type="transmembrane region" description="Helical" evidence="2">
    <location>
        <begin position="297"/>
        <end position="315"/>
    </location>
</feature>
<evidence type="ECO:0008006" key="5">
    <source>
        <dbReference type="Google" id="ProtNLM"/>
    </source>
</evidence>
<keyword evidence="2" id="KW-1133">Transmembrane helix</keyword>
<evidence type="ECO:0000256" key="2">
    <source>
        <dbReference type="SAM" id="Phobius"/>
    </source>
</evidence>
<gene>
    <name evidence="3" type="ORF">H5R64_07255</name>
</gene>
<keyword evidence="2" id="KW-0472">Membrane</keyword>
<feature type="transmembrane region" description="Helical" evidence="2">
    <location>
        <begin position="48"/>
        <end position="64"/>
    </location>
</feature>
<evidence type="ECO:0000256" key="1">
    <source>
        <dbReference type="SAM" id="MobiDB-lite"/>
    </source>
</evidence>
<accession>A0ABR6E8N3</accession>
<dbReference type="EMBL" id="JACIUZ010000043">
    <property type="protein sequence ID" value="MBB1063553.1"/>
    <property type="molecule type" value="Genomic_DNA"/>
</dbReference>
<evidence type="ECO:0000313" key="3">
    <source>
        <dbReference type="EMBL" id="MBB1063553.1"/>
    </source>
</evidence>
<evidence type="ECO:0000313" key="4">
    <source>
        <dbReference type="Proteomes" id="UP000544052"/>
    </source>
</evidence>
<dbReference type="Proteomes" id="UP000544052">
    <property type="component" value="Unassembled WGS sequence"/>
</dbReference>
<protein>
    <recommendedName>
        <fullName evidence="5">Tim44-like domain-containing protein</fullName>
    </recommendedName>
</protein>
<feature type="compositionally biased region" description="Gly residues" evidence="1">
    <location>
        <begin position="16"/>
        <end position="26"/>
    </location>
</feature>
<sequence length="344" mass="38436">MLKLLTISAAFASMGSSGGGSGGSTSGGTSSSSSYSGGSSSGDTGGDNRFFLLIIGIYLLYHVIKKSILLIRETNDNVKVNGLDNWMLTPNMTISSFNSALKKNNIKLMEGKKLEDELSQSLIDTYAKAQFNYGEAIRRCFTNNSGYLDILKQQLGHTFLVTMKKEIKNKAMAGVVDDVIVNHGKIISAKVISPDLIIAKVQVIGTDNEVNVLSHFDSSFKRKRWTDYVVFGRNKDNPEWKIYNIIYGAHFHLNGEDYNEQPSLDKSSITEQHLTVSPELVKSAKSYQQQAALKKRIRTIIIVLVVGVILIFCFAPELIELWLLFRLFLDLFPLLFKMFFDYLN</sequence>
<keyword evidence="2" id="KW-0812">Transmembrane</keyword>
<organism evidence="3 4">
    <name type="scientific">Limosilactobacillus fastidiosus</name>
    <dbReference type="NCBI Taxonomy" id="2759855"/>
    <lineage>
        <taxon>Bacteria</taxon>
        <taxon>Bacillati</taxon>
        <taxon>Bacillota</taxon>
        <taxon>Bacilli</taxon>
        <taxon>Lactobacillales</taxon>
        <taxon>Lactobacillaceae</taxon>
        <taxon>Limosilactobacillus</taxon>
    </lineage>
</organism>
<reference evidence="3 4" key="1">
    <citation type="submission" date="2020-07" db="EMBL/GenBank/DDBJ databases">
        <title>Description of Limosilactobacillus balticus sp. nov., Limosilactobacillus agrestis sp. nov., Limosilactobacillus albertensis sp. nov., Limosilactobacillus rudii sp. nov., Limosilactobacillus fastidiosus sp. nov., five novel Limosilactobacillus species isolated from the vertebrate gastrointestinal tract, and proposal of 6 subspecies of Limosilactobacillus reuteri adapted to the gastrointestinal tract of specific vertebrate hosts.</title>
        <authorList>
            <person name="Li F."/>
            <person name="Cheng C."/>
            <person name="Zheng J."/>
            <person name="Quevedo R.M."/>
            <person name="Li J."/>
            <person name="Roos S."/>
            <person name="Gaenzle M.G."/>
            <person name="Walter J."/>
        </authorList>
    </citation>
    <scope>NUCLEOTIDE SEQUENCE [LARGE SCALE GENOMIC DNA]</scope>
    <source>
        <strain evidence="3 4">WF-MO7-1</strain>
    </source>
</reference>
<feature type="compositionally biased region" description="Low complexity" evidence="1">
    <location>
        <begin position="27"/>
        <end position="38"/>
    </location>
</feature>
<keyword evidence="4" id="KW-1185">Reference proteome</keyword>
<name>A0ABR6E8N3_9LACO</name>
<proteinExistence type="predicted"/>